<protein>
    <recommendedName>
        <fullName evidence="1">CYTH domain-containing protein</fullName>
    </recommendedName>
</protein>
<dbReference type="PIRSF" id="PIRSF012526">
    <property type="entry name" value="CYTH_UCP012526"/>
    <property type="match status" value="1"/>
</dbReference>
<evidence type="ECO:0000313" key="2">
    <source>
        <dbReference type="EMBL" id="AAO04290.1"/>
    </source>
</evidence>
<dbReference type="SMART" id="SM01118">
    <property type="entry name" value="CYTH"/>
    <property type="match status" value="1"/>
</dbReference>
<dbReference type="KEGG" id="sep:SE_0693"/>
<dbReference type="RefSeq" id="WP_002456102.1">
    <property type="nucleotide sequence ID" value="NC_004461.1"/>
</dbReference>
<name>A0A0H2VFH6_STAES</name>
<dbReference type="InterPro" id="IPR009195">
    <property type="entry name" value="Uncharacterised_YjbK"/>
</dbReference>
<dbReference type="InterPro" id="IPR033469">
    <property type="entry name" value="CYTH-like_dom_sf"/>
</dbReference>
<dbReference type="PATRIC" id="fig|176280.10.peg.667"/>
<dbReference type="PROSITE" id="PS51707">
    <property type="entry name" value="CYTH"/>
    <property type="match status" value="1"/>
</dbReference>
<dbReference type="EMBL" id="AE015929">
    <property type="protein sequence ID" value="AAO04290.1"/>
    <property type="molecule type" value="Genomic_DNA"/>
</dbReference>
<evidence type="ECO:0000313" key="3">
    <source>
        <dbReference type="Proteomes" id="UP000001411"/>
    </source>
</evidence>
<dbReference type="HOGENOM" id="CLU_088898_1_0_9"/>
<accession>A0A0H2VFH6</accession>
<dbReference type="AlphaFoldDB" id="A0A0H2VFH6"/>
<dbReference type="Gene3D" id="2.40.320.10">
    <property type="entry name" value="Hypothetical Protein Pfu-838710-001"/>
    <property type="match status" value="1"/>
</dbReference>
<dbReference type="eggNOG" id="COG4116">
    <property type="taxonomic scope" value="Bacteria"/>
</dbReference>
<dbReference type="GeneID" id="50019167"/>
<dbReference type="Proteomes" id="UP000001411">
    <property type="component" value="Chromosome"/>
</dbReference>
<proteinExistence type="predicted"/>
<reference evidence="2 3" key="1">
    <citation type="journal article" date="2003" name="Mol. Microbiol.">
        <title>Genome-based analysis of virulence genes in a non-biofilm-forming Staphylococcus epidermidis strain (ATCC 12228).</title>
        <authorList>
            <person name="Zhang Y.Q."/>
            <person name="Ren S.X."/>
            <person name="Li H.L."/>
            <person name="Wang Y.X."/>
            <person name="Fu G."/>
            <person name="Yang J."/>
            <person name="Qin Z.Q."/>
            <person name="Miao Y.G."/>
            <person name="Wang W.Y."/>
            <person name="Chen R.S."/>
            <person name="Shen Y."/>
            <person name="Chen Z."/>
            <person name="Yuan Z.H."/>
            <person name="Zhao G.P."/>
            <person name="Qu D."/>
            <person name="Danchin A."/>
            <person name="Wen Y.M."/>
        </authorList>
    </citation>
    <scope>NUCLEOTIDE SEQUENCE [LARGE SCALE GENOMIC DNA]</scope>
    <source>
        <strain evidence="3">ATCC 12228 / FDA PCI 1200</strain>
    </source>
</reference>
<gene>
    <name evidence="2" type="ordered locus">SE_0693</name>
</gene>
<evidence type="ECO:0000259" key="1">
    <source>
        <dbReference type="PROSITE" id="PS51707"/>
    </source>
</evidence>
<dbReference type="OrthoDB" id="384378at2"/>
<dbReference type="CDD" id="cd07762">
    <property type="entry name" value="CYTH-like_Pase_1"/>
    <property type="match status" value="1"/>
</dbReference>
<organism evidence="2 3">
    <name type="scientific">Staphylococcus epidermidis (strain ATCC 12228 / FDA PCI 1200)</name>
    <dbReference type="NCBI Taxonomy" id="176280"/>
    <lineage>
        <taxon>Bacteria</taxon>
        <taxon>Bacillati</taxon>
        <taxon>Bacillota</taxon>
        <taxon>Bacilli</taxon>
        <taxon>Bacillales</taxon>
        <taxon>Staphylococcaceae</taxon>
        <taxon>Staphylococcus</taxon>
    </lineage>
</organism>
<dbReference type="Pfam" id="PF01928">
    <property type="entry name" value="CYTH"/>
    <property type="match status" value="1"/>
</dbReference>
<dbReference type="InterPro" id="IPR023577">
    <property type="entry name" value="CYTH_domain"/>
</dbReference>
<dbReference type="SUPFAM" id="SSF55154">
    <property type="entry name" value="CYTH-like phosphatases"/>
    <property type="match status" value="1"/>
</dbReference>
<feature type="domain" description="CYTH" evidence="1">
    <location>
        <begin position="4"/>
        <end position="192"/>
    </location>
</feature>
<sequence>MSTNNEIEFKQILDQDTYSKIYEHYFKNQSPFKQTNFYIDTENFKLKQHHAALRIRVKDYMFEMTLKVPAEVGLTEYNHSVNIEPELDMSLQLSQLPNDIRNILEQDFNILENELKVLGNLTTYRLETDYQNELLVLDKSEYLGKTDYELEFEVHSYDEGYSKFKTLLQHFNLQHQKPLNKVQRFFQEKQNASDKE</sequence>